<accession>A0ABW7EKB7</accession>
<dbReference type="Pfam" id="PF05136">
    <property type="entry name" value="Phage_portal_2"/>
    <property type="match status" value="1"/>
</dbReference>
<evidence type="ECO:0000313" key="2">
    <source>
        <dbReference type="Proteomes" id="UP001606300"/>
    </source>
</evidence>
<dbReference type="Proteomes" id="UP001606300">
    <property type="component" value="Unassembled WGS sequence"/>
</dbReference>
<keyword evidence="2" id="KW-1185">Reference proteome</keyword>
<reference evidence="1 2" key="1">
    <citation type="submission" date="2024-09" db="EMBL/GenBank/DDBJ databases">
        <title>Novel species of the genus Pelomonas and Roseateles isolated from streams.</title>
        <authorList>
            <person name="Lu H."/>
        </authorList>
    </citation>
    <scope>NUCLEOTIDE SEQUENCE [LARGE SCALE GENOMIC DNA]</scope>
    <source>
        <strain evidence="1 2">DC23W</strain>
    </source>
</reference>
<evidence type="ECO:0000313" key="1">
    <source>
        <dbReference type="EMBL" id="MFG6413809.1"/>
    </source>
</evidence>
<dbReference type="EMBL" id="JBIGHY010000002">
    <property type="protein sequence ID" value="MFG6413809.1"/>
    <property type="molecule type" value="Genomic_DNA"/>
</dbReference>
<dbReference type="NCBIfam" id="TIGR01539">
    <property type="entry name" value="portal_lambda"/>
    <property type="match status" value="1"/>
</dbReference>
<dbReference type="RefSeq" id="WP_394469884.1">
    <property type="nucleotide sequence ID" value="NZ_JBIGHY010000002.1"/>
</dbReference>
<sequence length="482" mass="53055">MAPAWAVERGMARMQLDVLRKYEAAETGRRQSGWKAGSGSANAEVVPGLATVRNRARQMVRDNEYAKAAVRTLATSIVGSTGINVIPENKAERRLWTEWIDVCDADGQLDFGGLQLLAAKTWKESGEVLARRRWRKPTDGLTVPLQIQLLEPDHLDQGKTGIDGDNINIAGVQYNKLGSRTGYWLFAEHPGEVALHRRALLSYLVPASEVIHLYSKDRISQVRGISALAVSLMRMRDLDGYEEAELVRKKIEACFTAFVTTDSPRMHIGDLKKEEGAPSNAPRVTEKVSPGLIKYLTQGETVTFGSPQASGGYGEYTATQLHAIAVGAGVTYHQLTGDTSRANYTSHRAALVTFNQLIEAEQWLAFIPMFIKPIRRWWREAAQLNGIKVGKNPDRITTPKKPVVDPLKDTLADKEEIRAGLKSLSEALRERGMDPETVFAEIKTERDALAVLGLVFDTDATVTDLKLSPGDLLNAVVGKGND</sequence>
<dbReference type="InterPro" id="IPR006429">
    <property type="entry name" value="Phage_lambda_portal"/>
</dbReference>
<name>A0ABW7EKB7_9BURK</name>
<protein>
    <submittedName>
        <fullName evidence="1">Phage portal protein</fullName>
    </submittedName>
</protein>
<gene>
    <name evidence="1" type="ORF">ACG02S_07835</name>
</gene>
<organism evidence="1 2">
    <name type="scientific">Pelomonas dachongensis</name>
    <dbReference type="NCBI Taxonomy" id="3299029"/>
    <lineage>
        <taxon>Bacteria</taxon>
        <taxon>Pseudomonadati</taxon>
        <taxon>Pseudomonadota</taxon>
        <taxon>Betaproteobacteria</taxon>
        <taxon>Burkholderiales</taxon>
        <taxon>Sphaerotilaceae</taxon>
        <taxon>Roseateles</taxon>
    </lineage>
</organism>
<proteinExistence type="predicted"/>
<comment type="caution">
    <text evidence="1">The sequence shown here is derived from an EMBL/GenBank/DDBJ whole genome shotgun (WGS) entry which is preliminary data.</text>
</comment>